<dbReference type="AlphaFoldDB" id="A0A0A9D8E5"/>
<feature type="region of interest" description="Disordered" evidence="1">
    <location>
        <begin position="1"/>
        <end position="50"/>
    </location>
</feature>
<feature type="region of interest" description="Disordered" evidence="1">
    <location>
        <begin position="73"/>
        <end position="101"/>
    </location>
</feature>
<organism evidence="2">
    <name type="scientific">Arundo donax</name>
    <name type="common">Giant reed</name>
    <name type="synonym">Donax arundinaceus</name>
    <dbReference type="NCBI Taxonomy" id="35708"/>
    <lineage>
        <taxon>Eukaryota</taxon>
        <taxon>Viridiplantae</taxon>
        <taxon>Streptophyta</taxon>
        <taxon>Embryophyta</taxon>
        <taxon>Tracheophyta</taxon>
        <taxon>Spermatophyta</taxon>
        <taxon>Magnoliopsida</taxon>
        <taxon>Liliopsida</taxon>
        <taxon>Poales</taxon>
        <taxon>Poaceae</taxon>
        <taxon>PACMAD clade</taxon>
        <taxon>Arundinoideae</taxon>
        <taxon>Arundineae</taxon>
        <taxon>Arundo</taxon>
    </lineage>
</organism>
<feature type="compositionally biased region" description="Basic and acidic residues" evidence="1">
    <location>
        <begin position="9"/>
        <end position="22"/>
    </location>
</feature>
<name>A0A0A9D8E5_ARUDO</name>
<proteinExistence type="predicted"/>
<protein>
    <submittedName>
        <fullName evidence="2">Uncharacterized protein</fullName>
    </submittedName>
</protein>
<accession>A0A0A9D8E5</accession>
<feature type="compositionally biased region" description="Low complexity" evidence="1">
    <location>
        <begin position="73"/>
        <end position="83"/>
    </location>
</feature>
<evidence type="ECO:0000313" key="2">
    <source>
        <dbReference type="EMBL" id="JAD81935.1"/>
    </source>
</evidence>
<sequence>MQLPSSSTGERRWLATVEKDSTRSSMRRALRSHTESSVSSGKYIGQTAASGSSVVALPPTDWRPFIVSAYMSSGASEPRASGESSRRRRAEPPNKNISRGFARWPVGTAGLGKRRRQEEIFAGRLDVFVTDSWAQNLSTAGAHDSVKPLMAPLFSGRACPTEQPSWASFLAGLPNL</sequence>
<reference evidence="2" key="1">
    <citation type="submission" date="2014-09" db="EMBL/GenBank/DDBJ databases">
        <authorList>
            <person name="Magalhaes I.L.F."/>
            <person name="Oliveira U."/>
            <person name="Santos F.R."/>
            <person name="Vidigal T.H.D.A."/>
            <person name="Brescovit A.D."/>
            <person name="Santos A.J."/>
        </authorList>
    </citation>
    <scope>NUCLEOTIDE SEQUENCE</scope>
    <source>
        <tissue evidence="2">Shoot tissue taken approximately 20 cm above the soil surface</tissue>
    </source>
</reference>
<dbReference type="EMBL" id="GBRH01215960">
    <property type="protein sequence ID" value="JAD81935.1"/>
    <property type="molecule type" value="Transcribed_RNA"/>
</dbReference>
<evidence type="ECO:0000256" key="1">
    <source>
        <dbReference type="SAM" id="MobiDB-lite"/>
    </source>
</evidence>
<reference evidence="2" key="2">
    <citation type="journal article" date="2015" name="Data Brief">
        <title>Shoot transcriptome of the giant reed, Arundo donax.</title>
        <authorList>
            <person name="Barrero R.A."/>
            <person name="Guerrero F.D."/>
            <person name="Moolhuijzen P."/>
            <person name="Goolsby J.A."/>
            <person name="Tidwell J."/>
            <person name="Bellgard S.E."/>
            <person name="Bellgard M.I."/>
        </authorList>
    </citation>
    <scope>NUCLEOTIDE SEQUENCE</scope>
    <source>
        <tissue evidence="2">Shoot tissue taken approximately 20 cm above the soil surface</tissue>
    </source>
</reference>